<dbReference type="EC" id="1.8.1.8" evidence="1"/>
<dbReference type="STRING" id="121224.E0VHQ2"/>
<evidence type="ECO:0000256" key="1">
    <source>
        <dbReference type="ARBA" id="ARBA00012612"/>
    </source>
</evidence>
<sequence>MASNNTIKWYKKILGENLINCKGVKNENRCENQNISVDSLFDILNKNQSDNSKLVIGLFFCPVEGVPDECTNYLIQLYKIMNGGNDGLSNPNVNEKNNQIQQQRKTLLEVIHIFLTNSIHWLDRCTIDENKIYEHLKDFPWYSIPVGDKERVIRLTRRYQIKSLTPSLILLNGRTGKIITKHGREKLMEDPTGINFPWKPRPLEMVLENVELLPGNENSFTKSTTNYQNLNGQIIGFYFSAHWCPPCRGFTPQLIETYNRLKKMRKNFEIIFVSSDRSQESYKTYLQTMPWLAVPYSESECRRELASLFGIQGIPTLVIVDTDGTVITTDGRGEINDDPNGQMFPWRPRLVNTLTERHSAKLQDIPAVILFVEDETEMEFAETVLSPVVKNFFQNYQNDEMPIEFFVATDLNLKTVGCLL</sequence>
<evidence type="ECO:0000256" key="4">
    <source>
        <dbReference type="ARBA" id="ARBA00047388"/>
    </source>
</evidence>
<dbReference type="OMA" id="FYFAAHW"/>
<evidence type="ECO:0000256" key="3">
    <source>
        <dbReference type="ARBA" id="ARBA00026178"/>
    </source>
</evidence>
<reference evidence="7" key="2">
    <citation type="submission" date="2007-04" db="EMBL/GenBank/DDBJ databases">
        <title>The genome of the human body louse.</title>
        <authorList>
            <consortium name="The Human Body Louse Genome Consortium"/>
            <person name="Kirkness E."/>
            <person name="Walenz B."/>
            <person name="Hass B."/>
            <person name="Bruggner R."/>
            <person name="Strausberg R."/>
        </authorList>
    </citation>
    <scope>NUCLEOTIDE SEQUENCE</scope>
    <source>
        <strain evidence="7">USDA</strain>
    </source>
</reference>
<dbReference type="Gene3D" id="3.40.30.10">
    <property type="entry name" value="Glutaredoxin"/>
    <property type="match status" value="2"/>
</dbReference>
<dbReference type="InterPro" id="IPR036249">
    <property type="entry name" value="Thioredoxin-like_sf"/>
</dbReference>
<dbReference type="InterPro" id="IPR013766">
    <property type="entry name" value="Thioredoxin_domain"/>
</dbReference>
<dbReference type="PROSITE" id="PS51352">
    <property type="entry name" value="THIOREDOXIN_2"/>
    <property type="match status" value="1"/>
</dbReference>
<accession>E0VHQ2</accession>
<keyword evidence="9" id="KW-1185">Reference proteome</keyword>
<dbReference type="CDD" id="cd03009">
    <property type="entry name" value="TryX_like_TryX_NRX"/>
    <property type="match status" value="1"/>
</dbReference>
<dbReference type="GeneID" id="8237481"/>
<evidence type="ECO:0000256" key="5">
    <source>
        <dbReference type="ARBA" id="ARBA00047804"/>
    </source>
</evidence>
<dbReference type="VEuPathDB" id="VectorBase:PHUM214860"/>
<dbReference type="EMBL" id="AAZO01002470">
    <property type="status" value="NOT_ANNOTATED_CDS"/>
    <property type="molecule type" value="Genomic_DNA"/>
</dbReference>
<dbReference type="eggNOG" id="KOG2501">
    <property type="taxonomic scope" value="Eukaryota"/>
</dbReference>
<feature type="domain" description="Thioredoxin" evidence="6">
    <location>
        <begin position="201"/>
        <end position="356"/>
    </location>
</feature>
<dbReference type="InParanoid" id="E0VHQ2"/>
<dbReference type="CTD" id="8237481"/>
<dbReference type="RefSeq" id="XP_002425676.1">
    <property type="nucleotide sequence ID" value="XM_002425631.1"/>
</dbReference>
<reference evidence="7" key="1">
    <citation type="submission" date="2007-04" db="EMBL/GenBank/DDBJ databases">
        <title>Annotation of Pediculus humanus corporis strain USDA.</title>
        <authorList>
            <person name="Kirkness E."/>
            <person name="Hannick L."/>
            <person name="Hass B."/>
            <person name="Bruggner R."/>
            <person name="Lawson D."/>
            <person name="Bidwell S."/>
            <person name="Joardar V."/>
            <person name="Caler E."/>
            <person name="Walenz B."/>
            <person name="Inman J."/>
            <person name="Schobel S."/>
            <person name="Galinsky K."/>
            <person name="Amedeo P."/>
            <person name="Strausberg R."/>
        </authorList>
    </citation>
    <scope>NUCLEOTIDE SEQUENCE</scope>
    <source>
        <strain evidence="7">USDA</strain>
    </source>
</reference>
<evidence type="ECO:0000256" key="2">
    <source>
        <dbReference type="ARBA" id="ARBA00025782"/>
    </source>
</evidence>
<dbReference type="GO" id="GO:0030178">
    <property type="term" value="P:negative regulation of Wnt signaling pathway"/>
    <property type="evidence" value="ECO:0007669"/>
    <property type="project" value="TreeGrafter"/>
</dbReference>
<dbReference type="GO" id="GO:0004791">
    <property type="term" value="F:thioredoxin-disulfide reductase (NADPH) activity"/>
    <property type="evidence" value="ECO:0007669"/>
    <property type="project" value="InterPro"/>
</dbReference>
<dbReference type="OrthoDB" id="9440957at2759"/>
<organism>
    <name type="scientific">Pediculus humanus subsp. corporis</name>
    <name type="common">Body louse</name>
    <dbReference type="NCBI Taxonomy" id="121224"/>
    <lineage>
        <taxon>Eukaryota</taxon>
        <taxon>Metazoa</taxon>
        <taxon>Ecdysozoa</taxon>
        <taxon>Arthropoda</taxon>
        <taxon>Hexapoda</taxon>
        <taxon>Insecta</taxon>
        <taxon>Pterygota</taxon>
        <taxon>Neoptera</taxon>
        <taxon>Paraneoptera</taxon>
        <taxon>Psocodea</taxon>
        <taxon>Troctomorpha</taxon>
        <taxon>Phthiraptera</taxon>
        <taxon>Anoplura</taxon>
        <taxon>Pediculidae</taxon>
        <taxon>Pediculus</taxon>
    </lineage>
</organism>
<evidence type="ECO:0000259" key="6">
    <source>
        <dbReference type="PROSITE" id="PS51352"/>
    </source>
</evidence>
<dbReference type="GO" id="GO:0031397">
    <property type="term" value="P:negative regulation of protein ubiquitination"/>
    <property type="evidence" value="ECO:0007669"/>
    <property type="project" value="TreeGrafter"/>
</dbReference>
<dbReference type="AlphaFoldDB" id="E0VHQ2"/>
<comment type="catalytic activity">
    <reaction evidence="5">
        <text>[protein]-dithiol + NADP(+) = [protein]-disulfide + NADPH + H(+)</text>
        <dbReference type="Rhea" id="RHEA:18753"/>
        <dbReference type="Rhea" id="RHEA-COMP:10593"/>
        <dbReference type="Rhea" id="RHEA-COMP:10594"/>
        <dbReference type="ChEBI" id="CHEBI:15378"/>
        <dbReference type="ChEBI" id="CHEBI:29950"/>
        <dbReference type="ChEBI" id="CHEBI:50058"/>
        <dbReference type="ChEBI" id="CHEBI:57783"/>
        <dbReference type="ChEBI" id="CHEBI:58349"/>
        <dbReference type="EC" id="1.8.1.8"/>
    </reaction>
</comment>
<dbReference type="EMBL" id="AAZO01002469">
    <property type="status" value="NOT_ANNOTATED_CDS"/>
    <property type="molecule type" value="Genomic_DNA"/>
</dbReference>
<protein>
    <recommendedName>
        <fullName evidence="3">Nucleoredoxin</fullName>
        <ecNumber evidence="1">1.8.1.8</ecNumber>
    </recommendedName>
</protein>
<evidence type="ECO:0000313" key="7">
    <source>
        <dbReference type="EMBL" id="EEB12938.1"/>
    </source>
</evidence>
<dbReference type="PANTHER" id="PTHR46472">
    <property type="entry name" value="NUCLEOREDOXIN"/>
    <property type="match status" value="1"/>
</dbReference>
<dbReference type="EMBL" id="DS235171">
    <property type="protein sequence ID" value="EEB12938.1"/>
    <property type="molecule type" value="Genomic_DNA"/>
</dbReference>
<gene>
    <name evidence="8" type="primary">8237481</name>
    <name evidence="7" type="ORF">Phum_PHUM214860</name>
</gene>
<dbReference type="EnsemblMetazoa" id="PHUM214860-RA">
    <property type="protein sequence ID" value="PHUM214860-PA"/>
    <property type="gene ID" value="PHUM214860"/>
</dbReference>
<comment type="similarity">
    <text evidence="2">Belongs to the nucleoredoxin family.</text>
</comment>
<proteinExistence type="inferred from homology"/>
<evidence type="ECO:0000313" key="9">
    <source>
        <dbReference type="Proteomes" id="UP000009046"/>
    </source>
</evidence>
<dbReference type="InterPro" id="IPR012336">
    <property type="entry name" value="Thioredoxin-like_fold"/>
</dbReference>
<dbReference type="PANTHER" id="PTHR46472:SF1">
    <property type="entry name" value="NUCLEOREDOXIN"/>
    <property type="match status" value="1"/>
</dbReference>
<dbReference type="Pfam" id="PF13905">
    <property type="entry name" value="Thioredoxin_8"/>
    <property type="match status" value="1"/>
</dbReference>
<reference evidence="8" key="3">
    <citation type="submission" date="2021-02" db="UniProtKB">
        <authorList>
            <consortium name="EnsemblMetazoa"/>
        </authorList>
    </citation>
    <scope>IDENTIFICATION</scope>
    <source>
        <strain evidence="8">USDA</strain>
    </source>
</reference>
<dbReference type="InterPro" id="IPR045870">
    <property type="entry name" value="TryX_NRX_thioredoxin_dom"/>
</dbReference>
<dbReference type="HOGENOM" id="CLU_019626_2_1_1"/>
<name>E0VHQ2_PEDHC</name>
<evidence type="ECO:0000313" key="8">
    <source>
        <dbReference type="EnsemblMetazoa" id="PHUM214860-PA"/>
    </source>
</evidence>
<dbReference type="Proteomes" id="UP000009046">
    <property type="component" value="Unassembled WGS sequence"/>
</dbReference>
<dbReference type="KEGG" id="phu:Phum_PHUM214860"/>
<comment type="catalytic activity">
    <reaction evidence="4">
        <text>[protein]-dithiol + NAD(+) = [protein]-disulfide + NADH + H(+)</text>
        <dbReference type="Rhea" id="RHEA:18749"/>
        <dbReference type="Rhea" id="RHEA-COMP:10593"/>
        <dbReference type="Rhea" id="RHEA-COMP:10594"/>
        <dbReference type="ChEBI" id="CHEBI:15378"/>
        <dbReference type="ChEBI" id="CHEBI:29950"/>
        <dbReference type="ChEBI" id="CHEBI:50058"/>
        <dbReference type="ChEBI" id="CHEBI:57540"/>
        <dbReference type="ChEBI" id="CHEBI:57945"/>
        <dbReference type="EC" id="1.8.1.8"/>
    </reaction>
</comment>
<dbReference type="GO" id="GO:0005634">
    <property type="term" value="C:nucleus"/>
    <property type="evidence" value="ECO:0007669"/>
    <property type="project" value="TreeGrafter"/>
</dbReference>
<dbReference type="SUPFAM" id="SSF52833">
    <property type="entry name" value="Thioredoxin-like"/>
    <property type="match status" value="1"/>
</dbReference>